<gene>
    <name evidence="1" type="ORF">Ddye_030799</name>
</gene>
<accession>A0AAD9TH52</accession>
<organism evidence="1 2">
    <name type="scientific">Dipteronia dyeriana</name>
    <dbReference type="NCBI Taxonomy" id="168575"/>
    <lineage>
        <taxon>Eukaryota</taxon>
        <taxon>Viridiplantae</taxon>
        <taxon>Streptophyta</taxon>
        <taxon>Embryophyta</taxon>
        <taxon>Tracheophyta</taxon>
        <taxon>Spermatophyta</taxon>
        <taxon>Magnoliopsida</taxon>
        <taxon>eudicotyledons</taxon>
        <taxon>Gunneridae</taxon>
        <taxon>Pentapetalae</taxon>
        <taxon>rosids</taxon>
        <taxon>malvids</taxon>
        <taxon>Sapindales</taxon>
        <taxon>Sapindaceae</taxon>
        <taxon>Hippocastanoideae</taxon>
        <taxon>Acereae</taxon>
        <taxon>Dipteronia</taxon>
    </lineage>
</organism>
<sequence>MVIAFSIPVPGKLEIGTCHPGGESWKKFEFCGDYYSICHVGYADESFCCSLSNGMLGAFNIKQQEWKLLWNLQSELSPLVNDSYVFVLNGDHIVGGSNPSSLPYPLWRLDLLERKLVVVENEIIEKQVIFRGRASSLSFSVPAEGNARESAGKIIFFFL</sequence>
<reference evidence="1" key="1">
    <citation type="journal article" date="2023" name="Plant J.">
        <title>Genome sequences and population genomics provide insights into the demographic history, inbreeding, and mutation load of two 'living fossil' tree species of Dipteronia.</title>
        <authorList>
            <person name="Feng Y."/>
            <person name="Comes H.P."/>
            <person name="Chen J."/>
            <person name="Zhu S."/>
            <person name="Lu R."/>
            <person name="Zhang X."/>
            <person name="Li P."/>
            <person name="Qiu J."/>
            <person name="Olsen K.M."/>
            <person name="Qiu Y."/>
        </authorList>
    </citation>
    <scope>NUCLEOTIDE SEQUENCE</scope>
    <source>
        <strain evidence="1">KIB01</strain>
    </source>
</reference>
<name>A0AAD9TH52_9ROSI</name>
<evidence type="ECO:0000313" key="1">
    <source>
        <dbReference type="EMBL" id="KAK2636007.1"/>
    </source>
</evidence>
<protein>
    <submittedName>
        <fullName evidence="1">Uncharacterized protein</fullName>
    </submittedName>
</protein>
<evidence type="ECO:0000313" key="2">
    <source>
        <dbReference type="Proteomes" id="UP001280121"/>
    </source>
</evidence>
<dbReference type="AlphaFoldDB" id="A0AAD9TH52"/>
<comment type="caution">
    <text evidence="1">The sequence shown here is derived from an EMBL/GenBank/DDBJ whole genome shotgun (WGS) entry which is preliminary data.</text>
</comment>
<dbReference type="Proteomes" id="UP001280121">
    <property type="component" value="Unassembled WGS sequence"/>
</dbReference>
<keyword evidence="2" id="KW-1185">Reference proteome</keyword>
<proteinExistence type="predicted"/>
<dbReference type="EMBL" id="JANJYI010000009">
    <property type="protein sequence ID" value="KAK2636007.1"/>
    <property type="molecule type" value="Genomic_DNA"/>
</dbReference>